<dbReference type="AlphaFoldDB" id="A0A7Z0BMC3"/>
<evidence type="ECO:0000313" key="1">
    <source>
        <dbReference type="EMBL" id="NYH72322.1"/>
    </source>
</evidence>
<sequence>MTAFNREIPNEITEIISKEGMPVDCRYLSSPAYDPESNLCKCLHWLFVLYGPSKSYSNSYLLRSAIEHFLTFLVQYNSSMPEQLKVEKYTDITSEVFTKFIHYLRDRELSPSLAEKLKTAITVVARDTGKLPFITLPMVPINKKHGQEPLSPEGVDSLQSALTTHIHTLWDKLRFRAEVDEAQPYIASEVMELFYPPVTRQRALEFVKYNKQHSRTPQPSGFITQLSCCNDTEIQEVINSANPWSELCAIYENCKDSIPYEVKSNPLVGLHVDKWEIDYARVMKTFLVNGYPFSYDLRYIYDNYRRIKLGKPEKGCDDIIAILLYRLTTANRKPNLILFLDEVLALYYPTIVDMLAIVIFMMFQSGWNKETALAIDQNNFEHPLTSTIESAIRVVFSEKSRSQGNDKTYHDAKRINLPTRDDDPYSFYNLIRLAIKMSEPLDGIPFDVIPILRTEDRMNTMFLCIRPSCDWDRGGRHTSIAHPKTFRVAMKHFLQQYEVIEDGKRLASAKEITRRLRPTWLLYTKKHNPIALLSTSMGHSDRETTDIFYDNSGLAVKGRLQRLRTELEEIMTLLRTRQFKGMIGAQAQADATADLKIFHIPGLSRPMWACADQRKPDWVGSEIIARTGGKCWELGECIFCSQLRIFEDSLPFLMERASHLEEMLGDDDAGGFANRIEKELEAIRFILDEWGDEEDISMAARYRRRNSPLLPRDLKVLKVIFESEDHNV</sequence>
<protein>
    <submittedName>
        <fullName evidence="1">Uncharacterized protein</fullName>
    </submittedName>
</protein>
<name>A0A7Z0BMC3_9GAMM</name>
<comment type="caution">
    <text evidence="1">The sequence shown here is derived from an EMBL/GenBank/DDBJ whole genome shotgun (WGS) entry which is preliminary data.</text>
</comment>
<evidence type="ECO:0000313" key="2">
    <source>
        <dbReference type="Proteomes" id="UP000578688"/>
    </source>
</evidence>
<gene>
    <name evidence="1" type="ORF">FHR27_000932</name>
</gene>
<dbReference type="Proteomes" id="UP000578688">
    <property type="component" value="Unassembled WGS sequence"/>
</dbReference>
<dbReference type="RefSeq" id="WP_179537944.1">
    <property type="nucleotide sequence ID" value="NZ_JACBYV010000001.1"/>
</dbReference>
<keyword evidence="2" id="KW-1185">Reference proteome</keyword>
<accession>A0A7Z0BMC3</accession>
<reference evidence="1 2" key="1">
    <citation type="submission" date="2020-07" db="EMBL/GenBank/DDBJ databases">
        <title>Genomic analyses of the natural microbiome of Caenorhabditis elegans.</title>
        <authorList>
            <person name="Samuel B."/>
        </authorList>
    </citation>
    <scope>NUCLEOTIDE SEQUENCE [LARGE SCALE GENOMIC DNA]</scope>
    <source>
        <strain evidence="1 2">BIGb0408</strain>
    </source>
</reference>
<organism evidence="1 2">
    <name type="scientific">Phytopseudomonas flavescens</name>
    <dbReference type="NCBI Taxonomy" id="29435"/>
    <lineage>
        <taxon>Bacteria</taxon>
        <taxon>Pseudomonadati</taxon>
        <taxon>Pseudomonadota</taxon>
        <taxon>Gammaproteobacteria</taxon>
        <taxon>Pseudomonadales</taxon>
        <taxon>Pseudomonadaceae</taxon>
        <taxon>Phytopseudomonas</taxon>
    </lineage>
</organism>
<dbReference type="EMBL" id="JACBYV010000001">
    <property type="protein sequence ID" value="NYH72322.1"/>
    <property type="molecule type" value="Genomic_DNA"/>
</dbReference>
<proteinExistence type="predicted"/>